<name>A0ABS7A6Z0_9PROT</name>
<sequence length="143" mass="16141">MSLPHLRILHPDPLPIGPRLARGWRISVYEAAGAEARLGRRSAPVDALLAAARVRQGAFIGAWNPMSRAMPRGWNDRALARLRRVARMPVLEGTGHAARPPWAEEHLLMLGDPRRIAMLARRFRQHAILRVRLRAPSRLLVLR</sequence>
<keyword evidence="2" id="KW-1185">Reference proteome</keyword>
<dbReference type="InterPro" id="IPR021710">
    <property type="entry name" value="DUF3293"/>
</dbReference>
<dbReference type="RefSeq" id="WP_219762688.1">
    <property type="nucleotide sequence ID" value="NZ_JAHYBZ010000003.1"/>
</dbReference>
<protein>
    <submittedName>
        <fullName evidence="1">DUF3293 domain-containing protein</fullName>
    </submittedName>
</protein>
<evidence type="ECO:0000313" key="2">
    <source>
        <dbReference type="Proteomes" id="UP001196565"/>
    </source>
</evidence>
<reference evidence="1 2" key="1">
    <citation type="submission" date="2021-07" db="EMBL/GenBank/DDBJ databases">
        <authorList>
            <person name="So Y."/>
        </authorList>
    </citation>
    <scope>NUCLEOTIDE SEQUENCE [LARGE SCALE GENOMIC DNA]</scope>
    <source>
        <strain evidence="1 2">HJA6</strain>
    </source>
</reference>
<evidence type="ECO:0000313" key="1">
    <source>
        <dbReference type="EMBL" id="MBW6398068.1"/>
    </source>
</evidence>
<comment type="caution">
    <text evidence="1">The sequence shown here is derived from an EMBL/GenBank/DDBJ whole genome shotgun (WGS) entry which is preliminary data.</text>
</comment>
<organism evidence="1 2">
    <name type="scientific">Roseomonas alba</name>
    <dbReference type="NCBI Taxonomy" id="2846776"/>
    <lineage>
        <taxon>Bacteria</taxon>
        <taxon>Pseudomonadati</taxon>
        <taxon>Pseudomonadota</taxon>
        <taxon>Alphaproteobacteria</taxon>
        <taxon>Acetobacterales</taxon>
        <taxon>Roseomonadaceae</taxon>
        <taxon>Roseomonas</taxon>
    </lineage>
</organism>
<gene>
    <name evidence="1" type="ORF">KPL78_09440</name>
</gene>
<dbReference type="EMBL" id="JAHYBZ010000003">
    <property type="protein sequence ID" value="MBW6398068.1"/>
    <property type="molecule type" value="Genomic_DNA"/>
</dbReference>
<accession>A0ABS7A6Z0</accession>
<dbReference type="Proteomes" id="UP001196565">
    <property type="component" value="Unassembled WGS sequence"/>
</dbReference>
<dbReference type="Pfam" id="PF11697">
    <property type="entry name" value="DUF3293"/>
    <property type="match status" value="1"/>
</dbReference>
<proteinExistence type="predicted"/>